<reference evidence="8 9" key="1">
    <citation type="journal article" date="2025" name="Microbiol. Resour. Announc.">
        <title>Draft genome sequences for Neonectria magnoliae and Neonectria punicea, canker pathogens of Liriodendron tulipifera and Acer saccharum in West Virginia.</title>
        <authorList>
            <person name="Petronek H.M."/>
            <person name="Kasson M.T."/>
            <person name="Metheny A.M."/>
            <person name="Stauder C.M."/>
            <person name="Lovett B."/>
            <person name="Lynch S.C."/>
            <person name="Garnas J.R."/>
            <person name="Kasson L.R."/>
            <person name="Stajich J.E."/>
        </authorList>
    </citation>
    <scope>NUCLEOTIDE SEQUENCE [LARGE SCALE GENOMIC DNA]</scope>
    <source>
        <strain evidence="8 9">NRRL 64653</strain>
    </source>
</reference>
<evidence type="ECO:0000313" key="9">
    <source>
        <dbReference type="Proteomes" id="UP001498476"/>
    </source>
</evidence>
<keyword evidence="4 7" id="KW-0378">Hydrolase</keyword>
<sequence length="120" mass="13380">MNGTKLNLDDNVESCDRSSQQVLADICRIALQIPTSERSSISFELWLPQKWEGARYLATGIKYEDLAYGTAHGFATMGTNNGHNGTTGETFFNNPDIIEDFSYRALHTGTQTAKKIIKNF</sequence>
<gene>
    <name evidence="8" type="ORF">QQX98_008401</name>
</gene>
<dbReference type="EMBL" id="JAZAVJ010000151">
    <property type="protein sequence ID" value="KAK7409440.1"/>
    <property type="molecule type" value="Genomic_DNA"/>
</dbReference>
<dbReference type="InterPro" id="IPR011118">
    <property type="entry name" value="Tannase/feruloyl_esterase"/>
</dbReference>
<keyword evidence="3" id="KW-0732">Signal</keyword>
<dbReference type="PANTHER" id="PTHR33938">
    <property type="entry name" value="FERULOYL ESTERASE B-RELATED"/>
    <property type="match status" value="1"/>
</dbReference>
<dbReference type="Pfam" id="PF07519">
    <property type="entry name" value="Tannase"/>
    <property type="match status" value="1"/>
</dbReference>
<evidence type="ECO:0000313" key="8">
    <source>
        <dbReference type="EMBL" id="KAK7409440.1"/>
    </source>
</evidence>
<name>A0ABR1GV83_9HYPO</name>
<comment type="catalytic activity">
    <reaction evidence="6">
        <text>feruloyl-polysaccharide + H2O = ferulate + polysaccharide.</text>
        <dbReference type="EC" id="3.1.1.73"/>
    </reaction>
</comment>
<comment type="similarity">
    <text evidence="7">Belongs to the tannase family.</text>
</comment>
<comment type="caution">
    <text evidence="8">The sequence shown here is derived from an EMBL/GenBank/DDBJ whole genome shotgun (WGS) entry which is preliminary data.</text>
</comment>
<organism evidence="8 9">
    <name type="scientific">Neonectria punicea</name>
    <dbReference type="NCBI Taxonomy" id="979145"/>
    <lineage>
        <taxon>Eukaryota</taxon>
        <taxon>Fungi</taxon>
        <taxon>Dikarya</taxon>
        <taxon>Ascomycota</taxon>
        <taxon>Pezizomycotina</taxon>
        <taxon>Sordariomycetes</taxon>
        <taxon>Hypocreomycetidae</taxon>
        <taxon>Hypocreales</taxon>
        <taxon>Nectriaceae</taxon>
        <taxon>Neonectria</taxon>
    </lineage>
</organism>
<dbReference type="PANTHER" id="PTHR33938:SF15">
    <property type="entry name" value="FERULOYL ESTERASE B-RELATED"/>
    <property type="match status" value="1"/>
</dbReference>
<evidence type="ECO:0000256" key="6">
    <source>
        <dbReference type="ARBA" id="ARBA00034075"/>
    </source>
</evidence>
<dbReference type="Proteomes" id="UP001498476">
    <property type="component" value="Unassembled WGS sequence"/>
</dbReference>
<evidence type="ECO:0000256" key="3">
    <source>
        <dbReference type="ARBA" id="ARBA00022729"/>
    </source>
</evidence>
<evidence type="ECO:0000256" key="7">
    <source>
        <dbReference type="RuleBase" id="RU361238"/>
    </source>
</evidence>
<keyword evidence="9" id="KW-1185">Reference proteome</keyword>
<accession>A0ABR1GV83</accession>
<evidence type="ECO:0000256" key="2">
    <source>
        <dbReference type="ARBA" id="ARBA00022651"/>
    </source>
</evidence>
<keyword evidence="2" id="KW-0119">Carbohydrate metabolism</keyword>
<keyword evidence="5" id="KW-1015">Disulfide bond</keyword>
<evidence type="ECO:0000256" key="5">
    <source>
        <dbReference type="ARBA" id="ARBA00023157"/>
    </source>
</evidence>
<protein>
    <recommendedName>
        <fullName evidence="7">Carboxylic ester hydrolase</fullName>
        <ecNumber evidence="7">3.1.1.-</ecNumber>
    </recommendedName>
</protein>
<dbReference type="EC" id="3.1.1.-" evidence="7"/>
<keyword evidence="2" id="KW-0858">Xylan degradation</keyword>
<proteinExistence type="inferred from homology"/>
<keyword evidence="2" id="KW-0624">Polysaccharide degradation</keyword>
<keyword evidence="1" id="KW-0719">Serine esterase</keyword>
<evidence type="ECO:0000256" key="1">
    <source>
        <dbReference type="ARBA" id="ARBA00022487"/>
    </source>
</evidence>
<evidence type="ECO:0000256" key="4">
    <source>
        <dbReference type="ARBA" id="ARBA00022801"/>
    </source>
</evidence>